<gene>
    <name evidence="2" type="ORF">SAMN02745207_01919</name>
</gene>
<feature type="domain" description="Schlafen AlbA-2" evidence="1">
    <location>
        <begin position="17"/>
        <end position="134"/>
    </location>
</feature>
<dbReference type="RefSeq" id="WP_073338218.1">
    <property type="nucleotide sequence ID" value="NZ_FQXM01000009.1"/>
</dbReference>
<sequence length="384" mass="44384">MDVKKLKKLLKNDESIKQDYKLKLDFTTESGKKEFAKDVSALANSRGGRGYLIIGIEDKTRKIVGINQDEIKEEQIQQVIATRIEPPVPISYDIIEIEGKDVGVVTIYQSEQKPYQFKENGAFYIRRGSTTDTMRKEEIISSLQDNLSLDTELCPIIKSNIDFINMELVKKYFTLHNIEINDNNKEILMSSTGIITRESEDKEYKCTLGGLLVFSCINYLQLPHNIVRIVNKINSKYEEVTTISGDLLSIMDQCEEKLNAMLPQNYPIDAVFEGVKNAVIYRDYTLYNKEIEVILDYKNISVMSPGILLKNSKGAFINTHNYIKRNMWIYEKMITLDTKDRFYKSGRGFTRMKKAFKDYGKVKFLNDTTQNTFKVIYPSINNFK</sequence>
<name>A0A1M5UV31_9CLOT</name>
<dbReference type="PANTHER" id="PTHR30595">
    <property type="entry name" value="GLPR-RELATED TRANSCRIPTIONAL REPRESSOR"/>
    <property type="match status" value="1"/>
</dbReference>
<dbReference type="InterPro" id="IPR007421">
    <property type="entry name" value="Schlafen_AlbA_2_dom"/>
</dbReference>
<protein>
    <submittedName>
        <fullName evidence="2">Predicted transcriptional regulator, contains HTH domain</fullName>
    </submittedName>
</protein>
<dbReference type="PANTHER" id="PTHR30595:SF6">
    <property type="entry name" value="SCHLAFEN ALBA-2 DOMAIN-CONTAINING PROTEIN"/>
    <property type="match status" value="1"/>
</dbReference>
<dbReference type="InterPro" id="IPR038461">
    <property type="entry name" value="Schlafen_AlbA_2_dom_sf"/>
</dbReference>
<dbReference type="Gene3D" id="3.30.565.60">
    <property type="match status" value="1"/>
</dbReference>
<dbReference type="OrthoDB" id="320597at2"/>
<dbReference type="Gene3D" id="3.30.950.30">
    <property type="entry name" value="Schlafen, AAA domain"/>
    <property type="match status" value="1"/>
</dbReference>
<proteinExistence type="predicted"/>
<evidence type="ECO:0000313" key="2">
    <source>
        <dbReference type="EMBL" id="SHH66806.1"/>
    </source>
</evidence>
<accession>A0A1M5UV31</accession>
<dbReference type="EMBL" id="FQXM01000009">
    <property type="protein sequence ID" value="SHH66806.1"/>
    <property type="molecule type" value="Genomic_DNA"/>
</dbReference>
<dbReference type="AlphaFoldDB" id="A0A1M5UV31"/>
<keyword evidence="3" id="KW-1185">Reference proteome</keyword>
<evidence type="ECO:0000259" key="1">
    <source>
        <dbReference type="Pfam" id="PF04326"/>
    </source>
</evidence>
<dbReference type="Pfam" id="PF04326">
    <property type="entry name" value="SLFN_AlbA_2"/>
    <property type="match status" value="1"/>
</dbReference>
<evidence type="ECO:0000313" key="3">
    <source>
        <dbReference type="Proteomes" id="UP000184447"/>
    </source>
</evidence>
<reference evidence="2 3" key="1">
    <citation type="submission" date="2016-11" db="EMBL/GenBank/DDBJ databases">
        <authorList>
            <person name="Jaros S."/>
            <person name="Januszkiewicz K."/>
            <person name="Wedrychowicz H."/>
        </authorList>
    </citation>
    <scope>NUCLEOTIDE SEQUENCE [LARGE SCALE GENOMIC DNA]</scope>
    <source>
        <strain evidence="2 3">DSM 8605</strain>
    </source>
</reference>
<organism evidence="2 3">
    <name type="scientific">Clostridium grantii DSM 8605</name>
    <dbReference type="NCBI Taxonomy" id="1121316"/>
    <lineage>
        <taxon>Bacteria</taxon>
        <taxon>Bacillati</taxon>
        <taxon>Bacillota</taxon>
        <taxon>Clostridia</taxon>
        <taxon>Eubacteriales</taxon>
        <taxon>Clostridiaceae</taxon>
        <taxon>Clostridium</taxon>
    </lineage>
</organism>
<dbReference type="Proteomes" id="UP000184447">
    <property type="component" value="Unassembled WGS sequence"/>
</dbReference>
<dbReference type="InterPro" id="IPR038475">
    <property type="entry name" value="RecG_C_sf"/>
</dbReference>
<dbReference type="STRING" id="1121316.SAMN02745207_01919"/>